<dbReference type="KEGG" id="nai:NECAME_11770"/>
<dbReference type="Proteomes" id="UP000053676">
    <property type="component" value="Unassembled WGS sequence"/>
</dbReference>
<dbReference type="EMBL" id="KI660236">
    <property type="protein sequence ID" value="ETN76292.1"/>
    <property type="molecule type" value="Genomic_DNA"/>
</dbReference>
<protein>
    <submittedName>
        <fullName evidence="1">Uncharacterized protein</fullName>
    </submittedName>
</protein>
<evidence type="ECO:0000313" key="2">
    <source>
        <dbReference type="Proteomes" id="UP000053676"/>
    </source>
</evidence>
<evidence type="ECO:0000313" key="1">
    <source>
        <dbReference type="EMBL" id="ETN76292.1"/>
    </source>
</evidence>
<gene>
    <name evidence="1" type="ORF">NECAME_11770</name>
</gene>
<dbReference type="AlphaFoldDB" id="W2T5R5"/>
<accession>W2T5R5</accession>
<keyword evidence="2" id="KW-1185">Reference proteome</keyword>
<sequence length="118" mass="13288">MLPALLLSGNVVVEALFYDDELLVTTSKGRACAFDLIDVGIQRYYKSIVGCRNGILWIHLCLRTGTKLPLVRRLAHYLPPLYAPPSLATSLSVLREINGSWNRIIRKGEQCDTYRSTH</sequence>
<organism evidence="1 2">
    <name type="scientific">Necator americanus</name>
    <name type="common">Human hookworm</name>
    <dbReference type="NCBI Taxonomy" id="51031"/>
    <lineage>
        <taxon>Eukaryota</taxon>
        <taxon>Metazoa</taxon>
        <taxon>Ecdysozoa</taxon>
        <taxon>Nematoda</taxon>
        <taxon>Chromadorea</taxon>
        <taxon>Rhabditida</taxon>
        <taxon>Rhabditina</taxon>
        <taxon>Rhabditomorpha</taxon>
        <taxon>Strongyloidea</taxon>
        <taxon>Ancylostomatidae</taxon>
        <taxon>Bunostominae</taxon>
        <taxon>Necator</taxon>
    </lineage>
</organism>
<proteinExistence type="predicted"/>
<name>W2T5R5_NECAM</name>
<reference evidence="2" key="1">
    <citation type="journal article" date="2014" name="Nat. Genet.">
        <title>Genome of the human hookworm Necator americanus.</title>
        <authorList>
            <person name="Tang Y.T."/>
            <person name="Gao X."/>
            <person name="Rosa B.A."/>
            <person name="Abubucker S."/>
            <person name="Hallsworth-Pepin K."/>
            <person name="Martin J."/>
            <person name="Tyagi R."/>
            <person name="Heizer E."/>
            <person name="Zhang X."/>
            <person name="Bhonagiri-Palsikar V."/>
            <person name="Minx P."/>
            <person name="Warren W.C."/>
            <person name="Wang Q."/>
            <person name="Zhan B."/>
            <person name="Hotez P.J."/>
            <person name="Sternberg P.W."/>
            <person name="Dougall A."/>
            <person name="Gaze S.T."/>
            <person name="Mulvenna J."/>
            <person name="Sotillo J."/>
            <person name="Ranganathan S."/>
            <person name="Rabelo E.M."/>
            <person name="Wilson R.K."/>
            <person name="Felgner P.L."/>
            <person name="Bethony J."/>
            <person name="Hawdon J.M."/>
            <person name="Gasser R.B."/>
            <person name="Loukas A."/>
            <person name="Mitreva M."/>
        </authorList>
    </citation>
    <scope>NUCLEOTIDE SEQUENCE [LARGE SCALE GENOMIC DNA]</scope>
</reference>